<evidence type="ECO:0000256" key="2">
    <source>
        <dbReference type="SAM" id="MobiDB-lite"/>
    </source>
</evidence>
<dbReference type="STRING" id="710696.Intca_0171"/>
<evidence type="ECO:0000256" key="3">
    <source>
        <dbReference type="SAM" id="Phobius"/>
    </source>
</evidence>
<feature type="coiled-coil region" evidence="1">
    <location>
        <begin position="82"/>
        <end position="109"/>
    </location>
</feature>
<dbReference type="Proteomes" id="UP000008914">
    <property type="component" value="Chromosome"/>
</dbReference>
<keyword evidence="3" id="KW-0472">Membrane</keyword>
<evidence type="ECO:0000313" key="5">
    <source>
        <dbReference type="Proteomes" id="UP000008914"/>
    </source>
</evidence>
<gene>
    <name evidence="4" type="ordered locus">Intca_0171</name>
</gene>
<evidence type="ECO:0000313" key="4">
    <source>
        <dbReference type="EMBL" id="ADU46732.1"/>
    </source>
</evidence>
<sequence>MGGGHSLERERASPAAGLPLRIVEEPTLAVVAIGAAVVAVLALALAVGAQLRLARIRRDFRALAGDGSTDIARVAAGQNHRIDRIATEVSRLREQVRTAEDDVRQSLRHVAVVRYDAFGDMGGRLSFSAAIVDDLGDGIVISSIHARSESRTYAKGVVGGRSSITLSPEEQQALAAATRGEPRSVHPSSQKDVP</sequence>
<evidence type="ECO:0000256" key="1">
    <source>
        <dbReference type="SAM" id="Coils"/>
    </source>
</evidence>
<evidence type="ECO:0008006" key="6">
    <source>
        <dbReference type="Google" id="ProtNLM"/>
    </source>
</evidence>
<keyword evidence="3" id="KW-1133">Transmembrane helix</keyword>
<keyword evidence="5" id="KW-1185">Reference proteome</keyword>
<keyword evidence="3" id="KW-0812">Transmembrane</keyword>
<protein>
    <recommendedName>
        <fullName evidence="6">DUF4446 family protein</fullName>
    </recommendedName>
</protein>
<dbReference type="HOGENOM" id="CLU_101313_1_0_11"/>
<accession>E6S5Z2</accession>
<dbReference type="AlphaFoldDB" id="E6S5Z2"/>
<dbReference type="EMBL" id="CP002343">
    <property type="protein sequence ID" value="ADU46732.1"/>
    <property type="molecule type" value="Genomic_DNA"/>
</dbReference>
<keyword evidence="1" id="KW-0175">Coiled coil</keyword>
<dbReference type="InterPro" id="IPR027981">
    <property type="entry name" value="DUF4446"/>
</dbReference>
<organism evidence="4 5">
    <name type="scientific">Intrasporangium calvum (strain ATCC 23552 / DSM 43043 / JCM 3097 / NBRC 12989 / NCIMB 10167 / NRRL B-3866 / 7 KIP)</name>
    <dbReference type="NCBI Taxonomy" id="710696"/>
    <lineage>
        <taxon>Bacteria</taxon>
        <taxon>Bacillati</taxon>
        <taxon>Actinomycetota</taxon>
        <taxon>Actinomycetes</taxon>
        <taxon>Micrococcales</taxon>
        <taxon>Intrasporangiaceae</taxon>
        <taxon>Intrasporangium</taxon>
    </lineage>
</organism>
<dbReference type="Pfam" id="PF14584">
    <property type="entry name" value="DUF4446"/>
    <property type="match status" value="1"/>
</dbReference>
<proteinExistence type="predicted"/>
<feature type="transmembrane region" description="Helical" evidence="3">
    <location>
        <begin position="28"/>
        <end position="51"/>
    </location>
</feature>
<name>E6S5Z2_INTC7</name>
<dbReference type="KEGG" id="ica:Intca_0171"/>
<feature type="region of interest" description="Disordered" evidence="2">
    <location>
        <begin position="169"/>
        <end position="194"/>
    </location>
</feature>
<reference evidence="4 5" key="1">
    <citation type="journal article" date="2010" name="Stand. Genomic Sci.">
        <title>Complete genome sequence of Intrasporangium calvum type strain (7 KIP).</title>
        <authorList>
            <person name="Del Rio T.G."/>
            <person name="Chertkov O."/>
            <person name="Yasawong M."/>
            <person name="Lucas S."/>
            <person name="Deshpande S."/>
            <person name="Cheng J.F."/>
            <person name="Detter C."/>
            <person name="Tapia R."/>
            <person name="Han C."/>
            <person name="Goodwin L."/>
            <person name="Pitluck S."/>
            <person name="Liolios K."/>
            <person name="Ivanova N."/>
            <person name="Mavromatis K."/>
            <person name="Pati A."/>
            <person name="Chen A."/>
            <person name="Palaniappan K."/>
            <person name="Land M."/>
            <person name="Hauser L."/>
            <person name="Chang Y.J."/>
            <person name="Jeffries C.D."/>
            <person name="Rohde M."/>
            <person name="Pukall R."/>
            <person name="Sikorski J."/>
            <person name="Goker M."/>
            <person name="Woyke T."/>
            <person name="Bristow J."/>
            <person name="Eisen J.A."/>
            <person name="Markowitz V."/>
            <person name="Hugenholtz P."/>
            <person name="Kyrpides N.C."/>
            <person name="Klenk H.P."/>
            <person name="Lapidus A."/>
        </authorList>
    </citation>
    <scope>NUCLEOTIDE SEQUENCE [LARGE SCALE GENOMIC DNA]</scope>
    <source>
        <strain evidence="5">ATCC 23552 / DSM 43043 / JCM 3097 / NBRC 12989 / 7 KIP</strain>
    </source>
</reference>
<dbReference type="eggNOG" id="COG1196">
    <property type="taxonomic scope" value="Bacteria"/>
</dbReference>